<reference evidence="3" key="1">
    <citation type="submission" date="2016-11" db="UniProtKB">
        <authorList>
            <consortium name="WormBaseParasite"/>
        </authorList>
    </citation>
    <scope>IDENTIFICATION</scope>
</reference>
<dbReference type="InterPro" id="IPR002716">
    <property type="entry name" value="PIN_dom"/>
</dbReference>
<dbReference type="AlphaFoldDB" id="A0A1I7UL77"/>
<evidence type="ECO:0000259" key="1">
    <source>
        <dbReference type="SMART" id="SM00670"/>
    </source>
</evidence>
<dbReference type="InterPro" id="IPR054534">
    <property type="entry name" value="EST1-like_DNA_bind"/>
</dbReference>
<evidence type="ECO:0000313" key="3">
    <source>
        <dbReference type="WBParaSite" id="Csp11.Scaffold630.g17069.t1"/>
    </source>
</evidence>
<protein>
    <submittedName>
        <fullName evidence="3">PINc domain-containing protein</fullName>
    </submittedName>
</protein>
<dbReference type="Gene3D" id="1.25.40.10">
    <property type="entry name" value="Tetratricopeptide repeat domain"/>
    <property type="match status" value="1"/>
</dbReference>
<dbReference type="Gene3D" id="3.40.50.1010">
    <property type="entry name" value="5'-nuclease"/>
    <property type="match status" value="1"/>
</dbReference>
<name>A0A1I7UL77_9PELO</name>
<sequence>MERTNGTQKFKKYCSQLEKYGETEKIHSPVMAMLRRKARKQLIELMKEESDSTSNINKLWIVGYYHPFQFYIREEVNVMETTTLLTMFCGELQEMLLLTDNKYHSLWNMYIGDLHRYMPEGEIQKLATAGYYSRAIELDSKHGRAFHVLSSVRKNSNLFDTLRLLLLGQLAEIPYKKNSEFFNFLKLQRDDALAGKLENLTIEFVDWALCNTSKHAEHQIAGLKIINEFKSGLGECKNDDVPMMLSVCRLTENLVFKIDGYDKFGACYDVVSDLFLIAFSKVPISKSILSEAILWICDVGEIFESVNSLKNEPHFLSLSVFAKTKWSELNDIVMEHINRIFETESFEILQSSSIYTSFLVNGPTTEPTVELIGHLVDKLISMDRPTMKVNEDQNDDKPLLRRINLSIQKRLDIPLEIIAEKINQMSREDWRPVYVLMDFDTILEKIQIARKVWDIDDFICILPSSVLDKLDSQKTKIKAVRPAIRSLMELQAEGKIILKQCEDERHCAEQLVQSAKGSSEDHRHIVAFLCKNPENEKPMDGVTFYEIRKFYQKYLE</sequence>
<proteinExistence type="predicted"/>
<dbReference type="eggNOG" id="ENOG502TGPG">
    <property type="taxonomic scope" value="Eukaryota"/>
</dbReference>
<dbReference type="SUPFAM" id="SSF48452">
    <property type="entry name" value="TPR-like"/>
    <property type="match status" value="1"/>
</dbReference>
<dbReference type="InterPro" id="IPR011990">
    <property type="entry name" value="TPR-like_helical_dom_sf"/>
</dbReference>
<feature type="domain" description="PIN" evidence="1">
    <location>
        <begin position="433"/>
        <end position="550"/>
    </location>
</feature>
<dbReference type="WBParaSite" id="Csp11.Scaffold630.g17069.t1">
    <property type="protein sequence ID" value="Csp11.Scaffold630.g17069.t1"/>
    <property type="gene ID" value="Csp11.Scaffold630.g17069"/>
</dbReference>
<organism evidence="2 3">
    <name type="scientific">Caenorhabditis tropicalis</name>
    <dbReference type="NCBI Taxonomy" id="1561998"/>
    <lineage>
        <taxon>Eukaryota</taxon>
        <taxon>Metazoa</taxon>
        <taxon>Ecdysozoa</taxon>
        <taxon>Nematoda</taxon>
        <taxon>Chromadorea</taxon>
        <taxon>Rhabditida</taxon>
        <taxon>Rhabditina</taxon>
        <taxon>Rhabditomorpha</taxon>
        <taxon>Rhabditoidea</taxon>
        <taxon>Rhabditidae</taxon>
        <taxon>Peloderinae</taxon>
        <taxon>Caenorhabditis</taxon>
    </lineage>
</organism>
<dbReference type="STRING" id="1561998.A0A1I7UL77"/>
<dbReference type="Proteomes" id="UP000095282">
    <property type="component" value="Unplaced"/>
</dbReference>
<dbReference type="Pfam" id="PF22695">
    <property type="entry name" value="EST1-like_DNA_bind"/>
    <property type="match status" value="1"/>
</dbReference>
<keyword evidence="2" id="KW-1185">Reference proteome</keyword>
<dbReference type="SMART" id="SM00670">
    <property type="entry name" value="PINc"/>
    <property type="match status" value="1"/>
</dbReference>
<evidence type="ECO:0000313" key="2">
    <source>
        <dbReference type="Proteomes" id="UP000095282"/>
    </source>
</evidence>
<dbReference type="Gene3D" id="1.25.40.760">
    <property type="match status" value="1"/>
</dbReference>
<accession>A0A1I7UL77</accession>